<dbReference type="OrthoDB" id="275457at2759"/>
<evidence type="ECO:0000313" key="2">
    <source>
        <dbReference type="Proteomes" id="UP000700334"/>
    </source>
</evidence>
<evidence type="ECO:0000313" key="1">
    <source>
        <dbReference type="EMBL" id="KAG8520304.1"/>
    </source>
</evidence>
<keyword evidence="2" id="KW-1185">Reference proteome</keyword>
<sequence length="210" mass="23843">MSCSSIAAITTSVFHGPPIATLHELVLLGKSGCSSGSGITIFLEWNGRNKDSSIQLWSTALWMVIKLIGHQKSLQERLKSQYFGNIHWFGCVPFISLSLKRVKQSSICCTCIQGLVNAFEEPDARRKPFACLGPNRYLLFELVQYGFAVVHRPFIPFPLPYFSFQFNKHDLTRDRVEQIYITDKTCPHCSGFQPMPLELKAMEVLWHLSD</sequence>
<feature type="non-terminal residue" evidence="1">
    <location>
        <position position="1"/>
    </location>
</feature>
<dbReference type="EMBL" id="JAGFMF010011574">
    <property type="protein sequence ID" value="KAG8520304.1"/>
    <property type="molecule type" value="Genomic_DNA"/>
</dbReference>
<gene>
    <name evidence="1" type="ORF">J0S82_009055</name>
</gene>
<accession>A0A8J6AEN9</accession>
<organism evidence="1 2">
    <name type="scientific">Galemys pyrenaicus</name>
    <name type="common">Iberian desman</name>
    <name type="synonym">Pyrenean desman</name>
    <dbReference type="NCBI Taxonomy" id="202257"/>
    <lineage>
        <taxon>Eukaryota</taxon>
        <taxon>Metazoa</taxon>
        <taxon>Chordata</taxon>
        <taxon>Craniata</taxon>
        <taxon>Vertebrata</taxon>
        <taxon>Euteleostomi</taxon>
        <taxon>Mammalia</taxon>
        <taxon>Eutheria</taxon>
        <taxon>Laurasiatheria</taxon>
        <taxon>Eulipotyphla</taxon>
        <taxon>Talpidae</taxon>
        <taxon>Galemys</taxon>
    </lineage>
</organism>
<name>A0A8J6AEN9_GALPY</name>
<proteinExistence type="predicted"/>
<dbReference type="Proteomes" id="UP000700334">
    <property type="component" value="Unassembled WGS sequence"/>
</dbReference>
<protein>
    <submittedName>
        <fullName evidence="1">NADH dehydrogenase [ubiquinone] 1 alpha subcomplex subunit 9, mitochondrial</fullName>
    </submittedName>
</protein>
<reference evidence="1" key="1">
    <citation type="journal article" date="2021" name="Evol. Appl.">
        <title>The genome of the Pyrenean desman and the effects of bottlenecks and inbreeding on the genomic landscape of an endangered species.</title>
        <authorList>
            <person name="Escoda L."/>
            <person name="Castresana J."/>
        </authorList>
    </citation>
    <scope>NUCLEOTIDE SEQUENCE</scope>
    <source>
        <strain evidence="1">IBE-C5619</strain>
    </source>
</reference>
<comment type="caution">
    <text evidence="1">The sequence shown here is derived from an EMBL/GenBank/DDBJ whole genome shotgun (WGS) entry which is preliminary data.</text>
</comment>
<dbReference type="AlphaFoldDB" id="A0A8J6AEN9"/>